<dbReference type="SUPFAM" id="SSF160544">
    <property type="entry name" value="EscU C-terminal domain-like"/>
    <property type="match status" value="1"/>
</dbReference>
<name>A0ABN4D3Q3_9BACT</name>
<keyword evidence="3" id="KW-1185">Reference proteome</keyword>
<dbReference type="PANTHER" id="PTHR19353">
    <property type="entry name" value="FATTY ACID DESATURASE 2"/>
    <property type="match status" value="1"/>
</dbReference>
<evidence type="ECO:0000259" key="1">
    <source>
        <dbReference type="PROSITE" id="PS51144"/>
    </source>
</evidence>
<dbReference type="RefSeq" id="WP_051567921.1">
    <property type="nucleotide sequence ID" value="NZ_FOHT01000005.1"/>
</dbReference>
<dbReference type="Pfam" id="PF00487">
    <property type="entry name" value="FA_desaturase"/>
    <property type="match status" value="1"/>
</dbReference>
<dbReference type="Proteomes" id="UP000023772">
    <property type="component" value="Chromosome"/>
</dbReference>
<evidence type="ECO:0000313" key="2">
    <source>
        <dbReference type="EMBL" id="AHW62115.1"/>
    </source>
</evidence>
<protein>
    <recommendedName>
        <fullName evidence="1">Alpha-carbonic anhydrase domain-containing protein</fullName>
    </recommendedName>
</protein>
<evidence type="ECO:0000313" key="3">
    <source>
        <dbReference type="Proteomes" id="UP000023772"/>
    </source>
</evidence>
<feature type="domain" description="Alpha-carbonic anhydrase" evidence="1">
    <location>
        <begin position="1"/>
        <end position="82"/>
    </location>
</feature>
<dbReference type="InterPro" id="IPR001148">
    <property type="entry name" value="CA_dom"/>
</dbReference>
<proteinExistence type="predicted"/>
<dbReference type="InterPro" id="IPR029025">
    <property type="entry name" value="T3SS_substrate_exporter_C"/>
</dbReference>
<dbReference type="PANTHER" id="PTHR19353:SF19">
    <property type="entry name" value="DELTA(5) FATTY ACID DESATURASE C-RELATED"/>
    <property type="match status" value="1"/>
</dbReference>
<dbReference type="InterPro" id="IPR005804">
    <property type="entry name" value="FA_desaturase_dom"/>
</dbReference>
<dbReference type="PROSITE" id="PS51144">
    <property type="entry name" value="ALPHA_CA_2"/>
    <property type="match status" value="1"/>
</dbReference>
<dbReference type="EMBL" id="CP007451">
    <property type="protein sequence ID" value="AHW62115.1"/>
    <property type="molecule type" value="Genomic_DNA"/>
</dbReference>
<organism evidence="2 3">
    <name type="scientific">Draconibacterium orientale</name>
    <dbReference type="NCBI Taxonomy" id="1168034"/>
    <lineage>
        <taxon>Bacteria</taxon>
        <taxon>Pseudomonadati</taxon>
        <taxon>Bacteroidota</taxon>
        <taxon>Bacteroidia</taxon>
        <taxon>Marinilabiliales</taxon>
        <taxon>Prolixibacteraceae</taxon>
        <taxon>Draconibacterium</taxon>
    </lineage>
</organism>
<reference evidence="2 3" key="1">
    <citation type="submission" date="2014-03" db="EMBL/GenBank/DDBJ databases">
        <title>Complete genome sequence of a deeply braunched marine Bacteroidia bacterium Draconibacterium orientale type strain FH5T.</title>
        <authorList>
            <person name="Li X."/>
            <person name="Wang X."/>
            <person name="Xie Z."/>
            <person name="Du Z."/>
            <person name="Chen G."/>
        </authorList>
    </citation>
    <scope>NUCLEOTIDE SEQUENCE [LARGE SCALE GENOMIC DNA]</scope>
    <source>
        <strain evidence="2 3">FH5</strain>
    </source>
</reference>
<dbReference type="InterPro" id="IPR012171">
    <property type="entry name" value="Fatty_acid_desaturase"/>
</dbReference>
<sequence length="82" mass="9432">MVGGLNYPVEHHLFPYISHVYYKDISKIVQAKAKEYNLPYHVNKSFAQAVWQHIKMLKMLGEYSSSVKRAAQLSKSHKVVAV</sequence>
<accession>A0ABN4D3Q3</accession>
<gene>
    <name evidence="2" type="ORF">FH5T_15510</name>
</gene>